<accession>A0A485M1I5</accession>
<proteinExistence type="predicted"/>
<reference evidence="1" key="1">
    <citation type="submission" date="2019-03" db="EMBL/GenBank/DDBJ databases">
        <authorList>
            <person name="Hao L."/>
        </authorList>
    </citation>
    <scope>NUCLEOTIDE SEQUENCE</scope>
</reference>
<sequence length="44" mass="4963">MRCLKRALGVLTGRCSSDPRQIRTGGNELMVTVTNASRVWQRML</sequence>
<dbReference type="EMBL" id="CAADRM010000089">
    <property type="protein sequence ID" value="VFU14305.1"/>
    <property type="molecule type" value="Genomic_DNA"/>
</dbReference>
<dbReference type="AlphaFoldDB" id="A0A485M1I5"/>
<gene>
    <name evidence="1" type="ORF">SCFA_270070</name>
</gene>
<organism evidence="1">
    <name type="scientific">anaerobic digester metagenome</name>
    <dbReference type="NCBI Taxonomy" id="1263854"/>
    <lineage>
        <taxon>unclassified sequences</taxon>
        <taxon>metagenomes</taxon>
        <taxon>ecological metagenomes</taxon>
    </lineage>
</organism>
<evidence type="ECO:0000313" key="1">
    <source>
        <dbReference type="EMBL" id="VFU14305.1"/>
    </source>
</evidence>
<name>A0A485M1I5_9ZZZZ</name>
<protein>
    <submittedName>
        <fullName evidence="1">Uncharacterized protein</fullName>
    </submittedName>
</protein>